<protein>
    <submittedName>
        <fullName evidence="1">Uncharacterized protein</fullName>
    </submittedName>
</protein>
<reference evidence="2" key="1">
    <citation type="submission" date="2020-01" db="EMBL/GenBank/DDBJ databases">
        <title>Phosphoaccumulans saitamaens gen. nov., sp. nov., a polyphosphate accumulating bacterium isolated from surface river water.</title>
        <authorList>
            <person name="Watanabe K."/>
            <person name="Suda W."/>
        </authorList>
    </citation>
    <scope>NUCLEOTIDE SEQUENCE [LARGE SCALE GENOMIC DNA]</scope>
    <source>
        <strain evidence="2">ICHIAU1</strain>
    </source>
</reference>
<evidence type="ECO:0000313" key="1">
    <source>
        <dbReference type="EMBL" id="BBU69360.1"/>
    </source>
</evidence>
<dbReference type="EMBL" id="AP022345">
    <property type="protein sequence ID" value="BBU69360.1"/>
    <property type="molecule type" value="Genomic_DNA"/>
</dbReference>
<name>A0A679HSN6_9RHOO</name>
<gene>
    <name evidence="1" type="ORF">ICHIAU1_16430</name>
</gene>
<proteinExistence type="predicted"/>
<keyword evidence="2" id="KW-1185">Reference proteome</keyword>
<evidence type="ECO:0000313" key="2">
    <source>
        <dbReference type="Proteomes" id="UP000463961"/>
    </source>
</evidence>
<dbReference type="Proteomes" id="UP000463961">
    <property type="component" value="Chromosome"/>
</dbReference>
<dbReference type="AlphaFoldDB" id="A0A679HSN6"/>
<organism evidence="1 2">
    <name type="scientific">Fluviibacter phosphoraccumulans</name>
    <dbReference type="NCBI Taxonomy" id="1751046"/>
    <lineage>
        <taxon>Bacteria</taxon>
        <taxon>Pseudomonadati</taxon>
        <taxon>Pseudomonadota</taxon>
        <taxon>Betaproteobacteria</taxon>
        <taxon>Rhodocyclales</taxon>
        <taxon>Fluviibacteraceae</taxon>
        <taxon>Fluviibacter</taxon>
    </lineage>
</organism>
<sequence length="80" mass="9026">MKDGAVFCDSCQPEGRALYPSLDAYWRGHQFEAFGDWLITSFVPAKWLGIYQNCAVISVHEPDREELLQAIPLTRPGDTP</sequence>
<accession>A0A679HSN6</accession>